<accession>A0A3N4LBG2</accession>
<dbReference type="SUPFAM" id="SSF52540">
    <property type="entry name" value="P-loop containing nucleoside triphosphate hydrolases"/>
    <property type="match status" value="1"/>
</dbReference>
<dbReference type="OrthoDB" id="5425465at2759"/>
<dbReference type="GO" id="GO:0005737">
    <property type="term" value="C:cytoplasm"/>
    <property type="evidence" value="ECO:0007669"/>
    <property type="project" value="TreeGrafter"/>
</dbReference>
<dbReference type="GO" id="GO:0000724">
    <property type="term" value="P:double-strand break repair via homologous recombination"/>
    <property type="evidence" value="ECO:0007669"/>
    <property type="project" value="TreeGrafter"/>
</dbReference>
<gene>
    <name evidence="2" type="ORF">L211DRAFT_854605</name>
</gene>
<dbReference type="PANTHER" id="PTHR13710">
    <property type="entry name" value="DNA HELICASE RECQ FAMILY MEMBER"/>
    <property type="match status" value="1"/>
</dbReference>
<reference evidence="2 3" key="1">
    <citation type="journal article" date="2018" name="Nat. Ecol. Evol.">
        <title>Pezizomycetes genomes reveal the molecular basis of ectomycorrhizal truffle lifestyle.</title>
        <authorList>
            <person name="Murat C."/>
            <person name="Payen T."/>
            <person name="Noel B."/>
            <person name="Kuo A."/>
            <person name="Morin E."/>
            <person name="Chen J."/>
            <person name="Kohler A."/>
            <person name="Krizsan K."/>
            <person name="Balestrini R."/>
            <person name="Da Silva C."/>
            <person name="Montanini B."/>
            <person name="Hainaut M."/>
            <person name="Levati E."/>
            <person name="Barry K.W."/>
            <person name="Belfiori B."/>
            <person name="Cichocki N."/>
            <person name="Clum A."/>
            <person name="Dockter R.B."/>
            <person name="Fauchery L."/>
            <person name="Guy J."/>
            <person name="Iotti M."/>
            <person name="Le Tacon F."/>
            <person name="Lindquist E.A."/>
            <person name="Lipzen A."/>
            <person name="Malagnac F."/>
            <person name="Mello A."/>
            <person name="Molinier V."/>
            <person name="Miyauchi S."/>
            <person name="Poulain J."/>
            <person name="Riccioni C."/>
            <person name="Rubini A."/>
            <person name="Sitrit Y."/>
            <person name="Splivallo R."/>
            <person name="Traeger S."/>
            <person name="Wang M."/>
            <person name="Zifcakova L."/>
            <person name="Wipf D."/>
            <person name="Zambonelli A."/>
            <person name="Paolocci F."/>
            <person name="Nowrousian M."/>
            <person name="Ottonello S."/>
            <person name="Baldrian P."/>
            <person name="Spatafora J.W."/>
            <person name="Henrissat B."/>
            <person name="Nagy L.G."/>
            <person name="Aury J.M."/>
            <person name="Wincker P."/>
            <person name="Grigoriev I.V."/>
            <person name="Bonfante P."/>
            <person name="Martin F.M."/>
        </authorList>
    </citation>
    <scope>NUCLEOTIDE SEQUENCE [LARGE SCALE GENOMIC DNA]</scope>
    <source>
        <strain evidence="2 3">ATCC MYA-4762</strain>
    </source>
</reference>
<evidence type="ECO:0000256" key="1">
    <source>
        <dbReference type="ARBA" id="ARBA00005446"/>
    </source>
</evidence>
<dbReference type="Gene3D" id="3.40.50.300">
    <property type="entry name" value="P-loop containing nucleotide triphosphate hydrolases"/>
    <property type="match status" value="3"/>
</dbReference>
<dbReference type="InterPro" id="IPR027417">
    <property type="entry name" value="P-loop_NTPase"/>
</dbReference>
<dbReference type="AlphaFoldDB" id="A0A3N4LBG2"/>
<organism evidence="2 3">
    <name type="scientific">Terfezia boudieri ATCC MYA-4762</name>
    <dbReference type="NCBI Taxonomy" id="1051890"/>
    <lineage>
        <taxon>Eukaryota</taxon>
        <taxon>Fungi</taxon>
        <taxon>Dikarya</taxon>
        <taxon>Ascomycota</taxon>
        <taxon>Pezizomycotina</taxon>
        <taxon>Pezizomycetes</taxon>
        <taxon>Pezizales</taxon>
        <taxon>Pezizaceae</taxon>
        <taxon>Terfezia</taxon>
    </lineage>
</organism>
<evidence type="ECO:0008006" key="4">
    <source>
        <dbReference type="Google" id="ProtNLM"/>
    </source>
</evidence>
<dbReference type="EMBL" id="ML121782">
    <property type="protein sequence ID" value="RPB17981.1"/>
    <property type="molecule type" value="Genomic_DNA"/>
</dbReference>
<sequence length="297" mass="32994">MRYIDLVVIDEAHIPFMAYEQDFRSNLIALRRILQGTQTLFLSATIPPAFTKRFKEYYGLSGLKEIRKQTNRPNLKYSVQQQAGGITKQIALIKSLLSEHEVFIGLGKVIIYCRSKQVANDVGQQLGYLVYHAERDDEERVQTLEKFKGVGPDNQVIAATGALGGVWSLSDFAQESGRGGRDGNPALSIIINNAFSVSRQPQVTNQERHLLEYYNTTTCRRLVLSSFLDGTGGDCFSTQENMLCDLCQEKSAMDERELPLEGSVIRLASTLPGSMMSSWYDHGNALSSQLVGSIGTP</sequence>
<keyword evidence="3" id="KW-1185">Reference proteome</keyword>
<dbReference type="InParanoid" id="A0A3N4LBG2"/>
<proteinExistence type="inferred from homology"/>
<dbReference type="Proteomes" id="UP000267821">
    <property type="component" value="Unassembled WGS sequence"/>
</dbReference>
<dbReference type="PANTHER" id="PTHR13710:SF154">
    <property type="entry name" value="RECQ HELICASE, PUTATIVE (AFU_ORTHOLOGUE AFUA_6G14720)-RELATED"/>
    <property type="match status" value="1"/>
</dbReference>
<dbReference type="GO" id="GO:0043138">
    <property type="term" value="F:3'-5' DNA helicase activity"/>
    <property type="evidence" value="ECO:0007669"/>
    <property type="project" value="TreeGrafter"/>
</dbReference>
<dbReference type="GO" id="GO:0009378">
    <property type="term" value="F:four-way junction helicase activity"/>
    <property type="evidence" value="ECO:0007669"/>
    <property type="project" value="TreeGrafter"/>
</dbReference>
<dbReference type="STRING" id="1051890.A0A3N4LBG2"/>
<comment type="similarity">
    <text evidence="1">Belongs to the helicase family. RecQ subfamily.</text>
</comment>
<evidence type="ECO:0000313" key="2">
    <source>
        <dbReference type="EMBL" id="RPB17981.1"/>
    </source>
</evidence>
<name>A0A3N4LBG2_9PEZI</name>
<evidence type="ECO:0000313" key="3">
    <source>
        <dbReference type="Proteomes" id="UP000267821"/>
    </source>
</evidence>
<dbReference type="GO" id="GO:0005694">
    <property type="term" value="C:chromosome"/>
    <property type="evidence" value="ECO:0007669"/>
    <property type="project" value="TreeGrafter"/>
</dbReference>
<protein>
    <recommendedName>
        <fullName evidence="4">P-loop containing nucleoside triphosphate hydrolase protein</fullName>
    </recommendedName>
</protein>